<sequence length="119" mass="13912">MGSRGMTHNFVPPTITNGAQFIELNKDEVEKELEKWENALILYVVGHEPTIVAVDRFIANQWNFTAKPKVFYHNDGYFLVRINSKEDRDEVFLTGSYTLSRESWQNRHQRLNVTLSHKS</sequence>
<comment type="caution">
    <text evidence="2">The sequence shown here is derived from an EMBL/GenBank/DDBJ whole genome shotgun (WGS) entry which is preliminary data.</text>
</comment>
<accession>A0ABQ7TVP7</accession>
<evidence type="ECO:0000313" key="3">
    <source>
        <dbReference type="Proteomes" id="UP000826656"/>
    </source>
</evidence>
<evidence type="ECO:0000259" key="1">
    <source>
        <dbReference type="Pfam" id="PF14111"/>
    </source>
</evidence>
<dbReference type="EMBL" id="JAIVGD010000028">
    <property type="protein sequence ID" value="KAH0738196.1"/>
    <property type="molecule type" value="Genomic_DNA"/>
</dbReference>
<proteinExistence type="predicted"/>
<dbReference type="Pfam" id="PF14111">
    <property type="entry name" value="DUF4283"/>
    <property type="match status" value="1"/>
</dbReference>
<dbReference type="PANTHER" id="PTHR33233:SF17">
    <property type="entry name" value="DUF4283 DOMAIN-CONTAINING PROTEIN"/>
    <property type="match status" value="1"/>
</dbReference>
<dbReference type="PANTHER" id="PTHR33233">
    <property type="entry name" value="ENDONUCLEASE/EXONUCLEASE/PHOSPHATASE"/>
    <property type="match status" value="1"/>
</dbReference>
<feature type="domain" description="DUF4283" evidence="1">
    <location>
        <begin position="34"/>
        <end position="99"/>
    </location>
</feature>
<keyword evidence="3" id="KW-1185">Reference proteome</keyword>
<reference evidence="2 3" key="1">
    <citation type="journal article" date="2021" name="bioRxiv">
        <title>Chromosome-scale and haplotype-resolved genome assembly of a tetraploid potato cultivar.</title>
        <authorList>
            <person name="Sun H."/>
            <person name="Jiao W.-B."/>
            <person name="Krause K."/>
            <person name="Campoy J.A."/>
            <person name="Goel M."/>
            <person name="Folz-Donahue K."/>
            <person name="Kukat C."/>
            <person name="Huettel B."/>
            <person name="Schneeberger K."/>
        </authorList>
    </citation>
    <scope>NUCLEOTIDE SEQUENCE [LARGE SCALE GENOMIC DNA]</scope>
    <source>
        <strain evidence="2">SolTubOtavaFocal</strain>
        <tissue evidence="2">Leaves</tissue>
    </source>
</reference>
<dbReference type="InterPro" id="IPR025558">
    <property type="entry name" value="DUF4283"/>
</dbReference>
<protein>
    <recommendedName>
        <fullName evidence="1">DUF4283 domain-containing protein</fullName>
    </recommendedName>
</protein>
<gene>
    <name evidence="2" type="ORF">KY290_036901</name>
</gene>
<name>A0ABQ7TVP7_SOLTU</name>
<evidence type="ECO:0000313" key="2">
    <source>
        <dbReference type="EMBL" id="KAH0738196.1"/>
    </source>
</evidence>
<organism evidence="2 3">
    <name type="scientific">Solanum tuberosum</name>
    <name type="common">Potato</name>
    <dbReference type="NCBI Taxonomy" id="4113"/>
    <lineage>
        <taxon>Eukaryota</taxon>
        <taxon>Viridiplantae</taxon>
        <taxon>Streptophyta</taxon>
        <taxon>Embryophyta</taxon>
        <taxon>Tracheophyta</taxon>
        <taxon>Spermatophyta</taxon>
        <taxon>Magnoliopsida</taxon>
        <taxon>eudicotyledons</taxon>
        <taxon>Gunneridae</taxon>
        <taxon>Pentapetalae</taxon>
        <taxon>asterids</taxon>
        <taxon>lamiids</taxon>
        <taxon>Solanales</taxon>
        <taxon>Solanaceae</taxon>
        <taxon>Solanoideae</taxon>
        <taxon>Solaneae</taxon>
        <taxon>Solanum</taxon>
    </lineage>
</organism>
<dbReference type="Proteomes" id="UP000826656">
    <property type="component" value="Unassembled WGS sequence"/>
</dbReference>